<keyword evidence="1" id="KW-1133">Transmembrane helix</keyword>
<dbReference type="InterPro" id="IPR038765">
    <property type="entry name" value="Papain-like_cys_pep_sf"/>
</dbReference>
<feature type="domain" description="Transglutaminase-like" evidence="2">
    <location>
        <begin position="509"/>
        <end position="586"/>
    </location>
</feature>
<dbReference type="EMBL" id="LWAE01000002">
    <property type="protein sequence ID" value="KZL92274.1"/>
    <property type="molecule type" value="Genomic_DNA"/>
</dbReference>
<dbReference type="Proteomes" id="UP000076603">
    <property type="component" value="Unassembled WGS sequence"/>
</dbReference>
<dbReference type="PANTHER" id="PTHR42736:SF1">
    <property type="entry name" value="PROTEIN-GLUTAMINE GAMMA-GLUTAMYLTRANSFERASE"/>
    <property type="match status" value="1"/>
</dbReference>
<gene>
    <name evidence="3" type="ORF">CLMAG_20830</name>
</gene>
<organism evidence="3 4">
    <name type="scientific">Clostridium magnum DSM 2767</name>
    <dbReference type="NCBI Taxonomy" id="1121326"/>
    <lineage>
        <taxon>Bacteria</taxon>
        <taxon>Bacillati</taxon>
        <taxon>Bacillota</taxon>
        <taxon>Clostridia</taxon>
        <taxon>Eubacteriales</taxon>
        <taxon>Clostridiaceae</taxon>
        <taxon>Clostridium</taxon>
    </lineage>
</organism>
<dbReference type="OrthoDB" id="9804872at2"/>
<protein>
    <submittedName>
        <fullName evidence="3">Transglutaminase-like superfamily protein</fullName>
    </submittedName>
</protein>
<feature type="transmembrane region" description="Helical" evidence="1">
    <location>
        <begin position="46"/>
        <end position="64"/>
    </location>
</feature>
<name>A0A162T5X2_9CLOT</name>
<dbReference type="Pfam" id="PF01841">
    <property type="entry name" value="Transglut_core"/>
    <property type="match status" value="1"/>
</dbReference>
<dbReference type="PANTHER" id="PTHR42736">
    <property type="entry name" value="PROTEIN-GLUTAMINE GAMMA-GLUTAMYLTRANSFERASE"/>
    <property type="match status" value="1"/>
</dbReference>
<dbReference type="SUPFAM" id="SSF54001">
    <property type="entry name" value="Cysteine proteinases"/>
    <property type="match status" value="1"/>
</dbReference>
<comment type="caution">
    <text evidence="3">The sequence shown here is derived from an EMBL/GenBank/DDBJ whole genome shotgun (WGS) entry which is preliminary data.</text>
</comment>
<evidence type="ECO:0000313" key="3">
    <source>
        <dbReference type="EMBL" id="KZL92274.1"/>
    </source>
</evidence>
<dbReference type="RefSeq" id="WP_066621624.1">
    <property type="nucleotide sequence ID" value="NZ_FQXL01000004.1"/>
</dbReference>
<dbReference type="PATRIC" id="fig|1121326.3.peg.2074"/>
<feature type="transmembrane region" description="Helical" evidence="1">
    <location>
        <begin position="71"/>
        <end position="91"/>
    </location>
</feature>
<reference evidence="3 4" key="1">
    <citation type="submission" date="2016-04" db="EMBL/GenBank/DDBJ databases">
        <title>Genome sequence of Clostridium magnum DSM 2767.</title>
        <authorList>
            <person name="Poehlein A."/>
            <person name="Uhlig R."/>
            <person name="Fischer R."/>
            <person name="Bahl H."/>
            <person name="Daniel R."/>
        </authorList>
    </citation>
    <scope>NUCLEOTIDE SEQUENCE [LARGE SCALE GENOMIC DNA]</scope>
    <source>
        <strain evidence="3 4">DSM 2767</strain>
    </source>
</reference>
<dbReference type="STRING" id="1121326.CLMAG_20830"/>
<evidence type="ECO:0000256" key="1">
    <source>
        <dbReference type="SAM" id="Phobius"/>
    </source>
</evidence>
<dbReference type="AlphaFoldDB" id="A0A162T5X2"/>
<dbReference type="Gene3D" id="3.10.620.30">
    <property type="match status" value="1"/>
</dbReference>
<feature type="transmembrane region" description="Helical" evidence="1">
    <location>
        <begin position="637"/>
        <end position="656"/>
    </location>
</feature>
<feature type="transmembrane region" description="Helical" evidence="1">
    <location>
        <begin position="152"/>
        <end position="170"/>
    </location>
</feature>
<sequence length="769" mass="87045">MQILQIQKQINKSQRASKIYVLASSIILTACSFLCLLSTFDFPCSSVFIIILSILIPAALYYLSISKFGKFLNMFLPMLIALYFLVAYQVVWKGYLIIANSIITKIDRFNHLGILTYDIGSTANVNLYTIMALIPVILIFADLIVISIKQGLFVPVILLTLPFVFATIYFRAYAVLPVVVFMIIIWAVLFSNTLTERFISLRRTAWVLIVAALFGIFIVFFIPYNKYIPLQTTNNVRLSIAHGIESLRYNYGAKKVLVDRLPEGDLKNAKTLSYTDEIVMKVKMQKPSSVYLKGYVGSIYSNNSWNSLSGTVYGGDFTGLFEWIGKNNFYPQSQISSLCGVRPELGKVNISVENIALESKYIYTPYETVSMGDLSPKNVKYEKDGEINSSGLFGTRSYSFSMYSPLSADYGIANLNKWVKDNIDHNANYAEYEKNEIAYRAFVYKNYTDVPAETKKILEECFAKGTIDSLKNKYYQSVVDFLRKCYLQKFTYSTEIEKLPAGSDFIANFLKTGSGYDIHFATLSVMFLRSAGIPARYVEGYYLPHSYVDIYGKTPNTVIDVKDSFAHAWAEIYVDGVGWVPAELTPGYFNPSKDPDKSIGKDEKIVKKDKNFYNDKEKALSNDSAVKAKKNTKFNPLFFIIAAAAVLLFIIILLTLKAIRRKGFVQSDKIKAALKIYAYAAKLMKIDGIIIDHHSAYESSDEISQKYDQLTGMSYKEFLKIVYKARFGPRSPDAQEFAYMQSFINSLAKQIYIKQGFGKKLIIKILGLI</sequence>
<feature type="transmembrane region" description="Helical" evidence="1">
    <location>
        <begin position="176"/>
        <end position="194"/>
    </location>
</feature>
<accession>A0A162T5X2</accession>
<proteinExistence type="predicted"/>
<evidence type="ECO:0000259" key="2">
    <source>
        <dbReference type="SMART" id="SM00460"/>
    </source>
</evidence>
<evidence type="ECO:0000313" key="4">
    <source>
        <dbReference type="Proteomes" id="UP000076603"/>
    </source>
</evidence>
<feature type="transmembrane region" description="Helical" evidence="1">
    <location>
        <begin position="125"/>
        <end position="145"/>
    </location>
</feature>
<keyword evidence="1" id="KW-0812">Transmembrane</keyword>
<keyword evidence="1" id="KW-0472">Membrane</keyword>
<dbReference type="SMART" id="SM00460">
    <property type="entry name" value="TGc"/>
    <property type="match status" value="1"/>
</dbReference>
<feature type="transmembrane region" description="Helical" evidence="1">
    <location>
        <begin position="206"/>
        <end position="224"/>
    </location>
</feature>
<dbReference type="InterPro" id="IPR002931">
    <property type="entry name" value="Transglutaminase-like"/>
</dbReference>
<keyword evidence="4" id="KW-1185">Reference proteome</keyword>
<dbReference type="InterPro" id="IPR052901">
    <property type="entry name" value="Bact_TGase-like"/>
</dbReference>
<feature type="transmembrane region" description="Helical" evidence="1">
    <location>
        <begin position="20"/>
        <end position="40"/>
    </location>
</feature>